<proteinExistence type="predicted"/>
<dbReference type="OrthoDB" id="6133115at2759"/>
<dbReference type="AlphaFoldDB" id="A0A6J2YTR0"/>
<dbReference type="InterPro" id="IPR005829">
    <property type="entry name" value="Sugar_transporter_CS"/>
</dbReference>
<feature type="domain" description="Major facilitator superfamily (MFS) profile" evidence="6">
    <location>
        <begin position="24"/>
        <end position="464"/>
    </location>
</feature>
<dbReference type="Pfam" id="PF00083">
    <property type="entry name" value="Sugar_tr"/>
    <property type="match status" value="1"/>
</dbReference>
<dbReference type="GO" id="GO:0016020">
    <property type="term" value="C:membrane"/>
    <property type="evidence" value="ECO:0007669"/>
    <property type="project" value="UniProtKB-SubCell"/>
</dbReference>
<gene>
    <name evidence="8 9" type="primary">LOC115890572</name>
</gene>
<feature type="transmembrane region" description="Helical" evidence="5">
    <location>
        <begin position="370"/>
        <end position="397"/>
    </location>
</feature>
<dbReference type="InterPro" id="IPR036259">
    <property type="entry name" value="MFS_trans_sf"/>
</dbReference>
<protein>
    <submittedName>
        <fullName evidence="8 9">Facilitated trehalose transporter Tret1-like</fullName>
    </submittedName>
</protein>
<keyword evidence="3 5" id="KW-1133">Transmembrane helix</keyword>
<dbReference type="InterPro" id="IPR050549">
    <property type="entry name" value="MFS_Trehalose_Transporter"/>
</dbReference>
<feature type="transmembrane region" description="Helical" evidence="5">
    <location>
        <begin position="329"/>
        <end position="350"/>
    </location>
</feature>
<evidence type="ECO:0000256" key="2">
    <source>
        <dbReference type="ARBA" id="ARBA00022692"/>
    </source>
</evidence>
<dbReference type="SUPFAM" id="SSF103473">
    <property type="entry name" value="MFS general substrate transporter"/>
    <property type="match status" value="1"/>
</dbReference>
<dbReference type="InterPro" id="IPR020846">
    <property type="entry name" value="MFS_dom"/>
</dbReference>
<evidence type="ECO:0000256" key="1">
    <source>
        <dbReference type="ARBA" id="ARBA00004141"/>
    </source>
</evidence>
<feature type="transmembrane region" description="Helical" evidence="5">
    <location>
        <begin position="99"/>
        <end position="115"/>
    </location>
</feature>
<dbReference type="Gene3D" id="1.20.1250.20">
    <property type="entry name" value="MFS general substrate transporter like domains"/>
    <property type="match status" value="1"/>
</dbReference>
<feature type="transmembrane region" description="Helical" evidence="5">
    <location>
        <begin position="21"/>
        <end position="46"/>
    </location>
</feature>
<accession>A0A6J2YTR0</accession>
<name>A0A6J2YTR0_SITOR</name>
<dbReference type="PROSITE" id="PS00217">
    <property type="entry name" value="SUGAR_TRANSPORT_2"/>
    <property type="match status" value="1"/>
</dbReference>
<dbReference type="PANTHER" id="PTHR48021">
    <property type="match status" value="1"/>
</dbReference>
<feature type="transmembrane region" description="Helical" evidence="5">
    <location>
        <begin position="409"/>
        <end position="430"/>
    </location>
</feature>
<reference evidence="8 9" key="1">
    <citation type="submission" date="2025-04" db="UniProtKB">
        <authorList>
            <consortium name="RefSeq"/>
        </authorList>
    </citation>
    <scope>IDENTIFICATION</scope>
    <source>
        <tissue evidence="8 9">Gonads</tissue>
    </source>
</reference>
<dbReference type="PROSITE" id="PS50850">
    <property type="entry name" value="MFS"/>
    <property type="match status" value="1"/>
</dbReference>
<dbReference type="RefSeq" id="XP_030766702.1">
    <property type="nucleotide sequence ID" value="XM_030910842.1"/>
</dbReference>
<sequence length="513" mass="58082">MVCSENIKKNEISSLRRSFPQIVAVMVKNILLLVYGMSLGMPTILIPRLSQRNDTSESIFITEEEISWIGSLNYLFVPLGCLLSGILTHLIGRKRSMQVISVLLFSAFLLFYYAYKPWHIFFALCFTGFTGGLLEAPTMIYVVEITEPDLRGALSSTSTVAILIGIIMSYVLGTIYPWRTMALINACVPVIGLLLFIIIPETPYWLLERRRTKEAKESIAWLRGWVNIEEIDEEYKSICDELSKKTTEAFYSKIKIFSKLTFIKPYALMCLTLVLAHFGTTPINVYAIKIFEVLQVPIDTYLATILIGIIELFGSILLIFLVRYFGKRLLTFVSLFGVTICFLCAGFYAYKINATHIETHNFINEDVSKQYNWIPLAAILSMGFFSYLMIYSLPWIIMGEIFPNEVRDTAAGISASTGYVIGFLANKTFLDIVNLAGLYGVFWFYSGIAALGCFMLYIWLPETEGKSLQEITNHFSGGSQLSNQVKRYKRKDGMGAINNGFEKSESDKFSTRM</sequence>
<evidence type="ECO:0000256" key="4">
    <source>
        <dbReference type="ARBA" id="ARBA00023136"/>
    </source>
</evidence>
<dbReference type="InterPro" id="IPR005828">
    <property type="entry name" value="MFS_sugar_transport-like"/>
</dbReference>
<dbReference type="PANTHER" id="PTHR48021:SF39">
    <property type="entry name" value="MAJOR FACILITATOR SUPERFAMILY (MFS) PROFILE DOMAIN-CONTAINING PROTEIN"/>
    <property type="match status" value="1"/>
</dbReference>
<dbReference type="GO" id="GO:0022857">
    <property type="term" value="F:transmembrane transporter activity"/>
    <property type="evidence" value="ECO:0007669"/>
    <property type="project" value="InterPro"/>
</dbReference>
<dbReference type="GeneID" id="115890572"/>
<feature type="transmembrane region" description="Helical" evidence="5">
    <location>
        <begin position="442"/>
        <end position="460"/>
    </location>
</feature>
<comment type="subcellular location">
    <subcellularLocation>
        <location evidence="1">Membrane</location>
        <topology evidence="1">Multi-pass membrane protein</topology>
    </subcellularLocation>
</comment>
<feature type="transmembrane region" description="Helical" evidence="5">
    <location>
        <begin position="154"/>
        <end position="176"/>
    </location>
</feature>
<organism evidence="7 9">
    <name type="scientific">Sitophilus oryzae</name>
    <name type="common">Rice weevil</name>
    <name type="synonym">Curculio oryzae</name>
    <dbReference type="NCBI Taxonomy" id="7048"/>
    <lineage>
        <taxon>Eukaryota</taxon>
        <taxon>Metazoa</taxon>
        <taxon>Ecdysozoa</taxon>
        <taxon>Arthropoda</taxon>
        <taxon>Hexapoda</taxon>
        <taxon>Insecta</taxon>
        <taxon>Pterygota</taxon>
        <taxon>Neoptera</taxon>
        <taxon>Endopterygota</taxon>
        <taxon>Coleoptera</taxon>
        <taxon>Polyphaga</taxon>
        <taxon>Cucujiformia</taxon>
        <taxon>Curculionidae</taxon>
        <taxon>Dryophthorinae</taxon>
        <taxon>Sitophilus</taxon>
    </lineage>
</organism>
<feature type="transmembrane region" description="Helical" evidence="5">
    <location>
        <begin position="66"/>
        <end position="87"/>
    </location>
</feature>
<evidence type="ECO:0000256" key="3">
    <source>
        <dbReference type="ARBA" id="ARBA00022989"/>
    </source>
</evidence>
<keyword evidence="2 5" id="KW-0812">Transmembrane</keyword>
<feature type="transmembrane region" description="Helical" evidence="5">
    <location>
        <begin position="182"/>
        <end position="207"/>
    </location>
</feature>
<dbReference type="KEGG" id="soy:115890572"/>
<keyword evidence="4 5" id="KW-0472">Membrane</keyword>
<feature type="transmembrane region" description="Helical" evidence="5">
    <location>
        <begin position="300"/>
        <end position="322"/>
    </location>
</feature>
<dbReference type="RefSeq" id="XP_030766701.1">
    <property type="nucleotide sequence ID" value="XM_030910841.1"/>
</dbReference>
<evidence type="ECO:0000313" key="7">
    <source>
        <dbReference type="Proteomes" id="UP000504635"/>
    </source>
</evidence>
<keyword evidence="7" id="KW-1185">Reference proteome</keyword>
<evidence type="ECO:0000256" key="5">
    <source>
        <dbReference type="SAM" id="Phobius"/>
    </source>
</evidence>
<dbReference type="FunFam" id="1.20.1250.20:FF:000249">
    <property type="entry name" value="facilitated trehalose transporter Tret1"/>
    <property type="match status" value="1"/>
</dbReference>
<feature type="transmembrane region" description="Helical" evidence="5">
    <location>
        <begin position="266"/>
        <end position="288"/>
    </location>
</feature>
<dbReference type="Proteomes" id="UP000504635">
    <property type="component" value="Unplaced"/>
</dbReference>
<evidence type="ECO:0000259" key="6">
    <source>
        <dbReference type="PROSITE" id="PS50850"/>
    </source>
</evidence>
<evidence type="ECO:0000313" key="8">
    <source>
        <dbReference type="RefSeq" id="XP_030766701.1"/>
    </source>
</evidence>
<evidence type="ECO:0000313" key="9">
    <source>
        <dbReference type="RefSeq" id="XP_030766702.1"/>
    </source>
</evidence>